<dbReference type="InterPro" id="IPR036097">
    <property type="entry name" value="HisK_dim/P_sf"/>
</dbReference>
<feature type="transmembrane region" description="Helical" evidence="5">
    <location>
        <begin position="216"/>
        <end position="233"/>
    </location>
</feature>
<accession>A0A3S3UTT5</accession>
<evidence type="ECO:0000313" key="8">
    <source>
        <dbReference type="Proteomes" id="UP000286701"/>
    </source>
</evidence>
<dbReference type="GO" id="GO:0000156">
    <property type="term" value="F:phosphorelay response regulator activity"/>
    <property type="evidence" value="ECO:0007669"/>
    <property type="project" value="TreeGrafter"/>
</dbReference>
<name>A0A3S3UTT5_9SPHI</name>
<dbReference type="InterPro" id="IPR036890">
    <property type="entry name" value="HATPase_C_sf"/>
</dbReference>
<feature type="domain" description="Histidine kinase" evidence="6">
    <location>
        <begin position="324"/>
        <end position="532"/>
    </location>
</feature>
<evidence type="ECO:0000259" key="6">
    <source>
        <dbReference type="PROSITE" id="PS50109"/>
    </source>
</evidence>
<dbReference type="Proteomes" id="UP000286701">
    <property type="component" value="Unassembled WGS sequence"/>
</dbReference>
<evidence type="ECO:0000256" key="5">
    <source>
        <dbReference type="SAM" id="Phobius"/>
    </source>
</evidence>
<keyword evidence="4 7" id="KW-0418">Kinase</keyword>
<dbReference type="PANTHER" id="PTHR42878:SF15">
    <property type="entry name" value="BACTERIOPHYTOCHROME"/>
    <property type="match status" value="1"/>
</dbReference>
<dbReference type="Gene3D" id="3.30.565.10">
    <property type="entry name" value="Histidine kinase-like ATPase, C-terminal domain"/>
    <property type="match status" value="1"/>
</dbReference>
<evidence type="ECO:0000256" key="2">
    <source>
        <dbReference type="ARBA" id="ARBA00012438"/>
    </source>
</evidence>
<keyword evidence="3" id="KW-0808">Transferase</keyword>
<feature type="transmembrane region" description="Helical" evidence="5">
    <location>
        <begin position="114"/>
        <end position="132"/>
    </location>
</feature>
<dbReference type="PROSITE" id="PS50109">
    <property type="entry name" value="HIS_KIN"/>
    <property type="match status" value="1"/>
</dbReference>
<keyword evidence="5" id="KW-0472">Membrane</keyword>
<protein>
    <recommendedName>
        <fullName evidence="2">histidine kinase</fullName>
        <ecNumber evidence="2">2.7.13.3</ecNumber>
    </recommendedName>
</protein>
<gene>
    <name evidence="7" type="ORF">EPL05_20680</name>
</gene>
<dbReference type="GO" id="GO:0000155">
    <property type="term" value="F:phosphorelay sensor kinase activity"/>
    <property type="evidence" value="ECO:0007669"/>
    <property type="project" value="InterPro"/>
</dbReference>
<feature type="transmembrane region" description="Helical" evidence="5">
    <location>
        <begin position="12"/>
        <end position="30"/>
    </location>
</feature>
<comment type="catalytic activity">
    <reaction evidence="1">
        <text>ATP + protein L-histidine = ADP + protein N-phospho-L-histidine.</text>
        <dbReference type="EC" id="2.7.13.3"/>
    </reaction>
</comment>
<dbReference type="InterPro" id="IPR004358">
    <property type="entry name" value="Sig_transdc_His_kin-like_C"/>
</dbReference>
<dbReference type="EC" id="2.7.13.3" evidence="2"/>
<evidence type="ECO:0000313" key="7">
    <source>
        <dbReference type="EMBL" id="RWY48006.1"/>
    </source>
</evidence>
<dbReference type="SUPFAM" id="SSF47384">
    <property type="entry name" value="Homodimeric domain of signal transducing histidine kinase"/>
    <property type="match status" value="1"/>
</dbReference>
<feature type="transmembrane region" description="Helical" evidence="5">
    <location>
        <begin position="168"/>
        <end position="195"/>
    </location>
</feature>
<feature type="transmembrane region" description="Helical" evidence="5">
    <location>
        <begin position="144"/>
        <end position="162"/>
    </location>
</feature>
<proteinExistence type="predicted"/>
<dbReference type="Pfam" id="PF02518">
    <property type="entry name" value="HATPase_c"/>
    <property type="match status" value="1"/>
</dbReference>
<dbReference type="InterPro" id="IPR005467">
    <property type="entry name" value="His_kinase_dom"/>
</dbReference>
<evidence type="ECO:0000256" key="4">
    <source>
        <dbReference type="ARBA" id="ARBA00022777"/>
    </source>
</evidence>
<dbReference type="InterPro" id="IPR050351">
    <property type="entry name" value="BphY/WalK/GraS-like"/>
</dbReference>
<evidence type="ECO:0000256" key="3">
    <source>
        <dbReference type="ARBA" id="ARBA00022679"/>
    </source>
</evidence>
<feature type="transmembrane region" description="Helical" evidence="5">
    <location>
        <begin position="74"/>
        <end position="94"/>
    </location>
</feature>
<dbReference type="PANTHER" id="PTHR42878">
    <property type="entry name" value="TWO-COMPONENT HISTIDINE KINASE"/>
    <property type="match status" value="1"/>
</dbReference>
<dbReference type="SMART" id="SM00387">
    <property type="entry name" value="HATPase_c"/>
    <property type="match status" value="1"/>
</dbReference>
<comment type="caution">
    <text evidence="7">The sequence shown here is derived from an EMBL/GenBank/DDBJ whole genome shotgun (WGS) entry which is preliminary data.</text>
</comment>
<dbReference type="SUPFAM" id="SSF55874">
    <property type="entry name" value="ATPase domain of HSP90 chaperone/DNA topoisomerase II/histidine kinase"/>
    <property type="match status" value="1"/>
</dbReference>
<dbReference type="Gene3D" id="1.10.287.130">
    <property type="match status" value="1"/>
</dbReference>
<evidence type="ECO:0000256" key="1">
    <source>
        <dbReference type="ARBA" id="ARBA00000085"/>
    </source>
</evidence>
<organism evidence="7 8">
    <name type="scientific">Mucilaginibacter gilvus</name>
    <dbReference type="NCBI Taxonomy" id="2305909"/>
    <lineage>
        <taxon>Bacteria</taxon>
        <taxon>Pseudomonadati</taxon>
        <taxon>Bacteroidota</taxon>
        <taxon>Sphingobacteriia</taxon>
        <taxon>Sphingobacteriales</taxon>
        <taxon>Sphingobacteriaceae</taxon>
        <taxon>Mucilaginibacter</taxon>
    </lineage>
</organism>
<reference evidence="7 8" key="1">
    <citation type="submission" date="2019-01" db="EMBL/GenBank/DDBJ databases">
        <title>Mucilaginibacter antarcticum sp. nov., isolated from antarctic soil.</title>
        <authorList>
            <person name="Yan Y.-Q."/>
            <person name="Du Z.-J."/>
        </authorList>
    </citation>
    <scope>NUCLEOTIDE SEQUENCE [LARGE SCALE GENOMIC DNA]</scope>
    <source>
        <strain evidence="7 8">F01003</strain>
    </source>
</reference>
<dbReference type="InterPro" id="IPR003594">
    <property type="entry name" value="HATPase_dom"/>
</dbReference>
<dbReference type="GO" id="GO:0030295">
    <property type="term" value="F:protein kinase activator activity"/>
    <property type="evidence" value="ECO:0007669"/>
    <property type="project" value="TreeGrafter"/>
</dbReference>
<keyword evidence="5" id="KW-0812">Transmembrane</keyword>
<feature type="transmembrane region" description="Helical" evidence="5">
    <location>
        <begin position="245"/>
        <end position="265"/>
    </location>
</feature>
<keyword evidence="8" id="KW-1185">Reference proteome</keyword>
<dbReference type="OrthoDB" id="9811889at2"/>
<dbReference type="GO" id="GO:0007234">
    <property type="term" value="P:osmosensory signaling via phosphorelay pathway"/>
    <property type="evidence" value="ECO:0007669"/>
    <property type="project" value="TreeGrafter"/>
</dbReference>
<keyword evidence="5" id="KW-1133">Transmembrane helix</keyword>
<sequence>MFPKIFQTLSKYLCFGVILIAGIALCGWVLDLSVFKSVLKGYISMNPLTAALFILFAGGMLSSHKNRYSTAIKTAIAIITFGILSLKISDLVFFTNFKPDAFLFTSNLKGNQMAVATVVNFVLIAVALYFSTKRGLRVIALSQLMSLLALSVSSIYICAYLFNLNSIIGVSVITPMAIHTAVCFILLGALVLFIHPRQGFMKTITSESVGGIVTRKTLPLIILIPFVIGYLSLTGQRKGLYNSEFSMAIFVVITSLLCAVIMWQYGKMINVIHRVWKSTESDLNSSIAETKNLNHEIETKNNVLTYTAVDLEGKIRQLEEFNKIVAHNLRGPAGSIQMLINMVLESDSDQEKLDFLALLKESSKDLIDTLTELVAIMEVRLNTQIPFDDCSFAEIISKVEHMLKGEMISKKASIVMNLKMPGLKYPKVYLESIFYNMISNALKYSKKDEQPFIEISSELTDNKTRLTFKDNGIGIDLARHSNQLFKLHQTFHQGYDSKGIGLFMTKNQIETFGGSISIKSEPGRGSEFTIIL</sequence>
<feature type="transmembrane region" description="Helical" evidence="5">
    <location>
        <begin position="42"/>
        <end position="62"/>
    </location>
</feature>
<dbReference type="PRINTS" id="PR00344">
    <property type="entry name" value="BCTRLSENSOR"/>
</dbReference>
<dbReference type="AlphaFoldDB" id="A0A3S3UTT5"/>
<dbReference type="EMBL" id="SBIW01000012">
    <property type="protein sequence ID" value="RWY48006.1"/>
    <property type="molecule type" value="Genomic_DNA"/>
</dbReference>